<evidence type="ECO:0000313" key="9">
    <source>
        <dbReference type="Proteomes" id="UP000077002"/>
    </source>
</evidence>
<evidence type="ECO:0000256" key="7">
    <source>
        <dbReference type="SAM" id="MobiDB-lite"/>
    </source>
</evidence>
<dbReference type="AlphaFoldDB" id="A0A177F5E2"/>
<dbReference type="EMBL" id="LVKK01000043">
    <property type="protein sequence ID" value="OAG39455.1"/>
    <property type="molecule type" value="Genomic_DNA"/>
</dbReference>
<evidence type="ECO:0000256" key="6">
    <source>
        <dbReference type="ARBA" id="ARBA00023242"/>
    </source>
</evidence>
<keyword evidence="1" id="KW-0479">Metal-binding</keyword>
<dbReference type="Pfam" id="PF02567">
    <property type="entry name" value="PhzC-PhzF"/>
    <property type="match status" value="1"/>
</dbReference>
<dbReference type="InterPro" id="IPR003719">
    <property type="entry name" value="Phenazine_PhzF-like"/>
</dbReference>
<dbReference type="PANTHER" id="PTHR36206:SF12">
    <property type="entry name" value="ASPERCRYPTIN BIOSYNTHESIS CLUSTER-SPECIFIC TRANSCRIPTION REGULATOR ATNN-RELATED"/>
    <property type="match status" value="1"/>
</dbReference>
<protein>
    <submittedName>
        <fullName evidence="8">Uncharacterized protein</fullName>
    </submittedName>
</protein>
<evidence type="ECO:0000313" key="8">
    <source>
        <dbReference type="EMBL" id="OAG39455.1"/>
    </source>
</evidence>
<evidence type="ECO:0000256" key="5">
    <source>
        <dbReference type="ARBA" id="ARBA00023163"/>
    </source>
</evidence>
<keyword evidence="5" id="KW-0804">Transcription</keyword>
<evidence type="ECO:0000256" key="1">
    <source>
        <dbReference type="ARBA" id="ARBA00022723"/>
    </source>
</evidence>
<name>A0A177F5E2_9EURO</name>
<dbReference type="GO" id="GO:0003824">
    <property type="term" value="F:catalytic activity"/>
    <property type="evidence" value="ECO:0007669"/>
    <property type="project" value="InterPro"/>
</dbReference>
<accession>A0A177F5E2</accession>
<dbReference type="PANTHER" id="PTHR36206">
    <property type="entry name" value="ASPERCRYPTIN BIOSYNTHESIS CLUSTER-SPECIFIC TRANSCRIPTION REGULATOR ATNN-RELATED"/>
    <property type="match status" value="1"/>
</dbReference>
<keyword evidence="6" id="KW-0539">Nucleus</keyword>
<dbReference type="SUPFAM" id="SSF54506">
    <property type="entry name" value="Diaminopimelate epimerase-like"/>
    <property type="match status" value="1"/>
</dbReference>
<keyword evidence="2" id="KW-0862">Zinc</keyword>
<gene>
    <name evidence="8" type="ORF">AYO21_06283</name>
</gene>
<evidence type="ECO:0000256" key="4">
    <source>
        <dbReference type="ARBA" id="ARBA00023125"/>
    </source>
</evidence>
<sequence length="731" mass="80602">MGLPCPGYKVPIARIFEYRPPSVLHFDCELDKTRYEYFVQVGSKILATFQLNSMPFWTRLAPQLGLRHAAVRHGLTALGALQAPFHNITLAAEMQAQPRPEISALAMSHTHKAIRLVRTADPATLPTEVSLTCCLLFLAMQFWIEKTSSATMHIMAAYRILQERFGSDASSWVDSRDMPRDFATTFIPSLNELINHACTFSDDFPPPGSGIPENYHLDYDVGQISNISDARSALDGVDRLLKCVLRATSTPGTSQSLEKKIVLAFDCLDRKLQALHHTNVLSEDGFDYVHLCLHLRVANVMFWTTGQPDETGFDAFHVDFEFIVSWCRKIIHLDAAGPRRKQSVLSPSLGVLSPLFFVATRCRESRLRHEALSLLHDAGVFSPEKFQGNPLAVVSVHGNALSQKRKAQIAREFKFSETAFLHDAPGPGQPRLLEIFSETGEELPFAGHPVIGAAYYIFSYLERMHYGGPADRDTQKQTAMLLTKAGRIPIFFNPYRQVAACAVPFNFHIHAHRVPINNIISTQPHIQIVPTIDKERDKTFPLVSIVKGMSFVLVDLSDNAEIFGALQAAKSPEVELDAKWSPSFVGCMYYRVLANSEQPGEPAIHNIQARMISHGIEDPGTGSACCALACYLALGSPGPGTSSESEKPAEEAAGNGKDDSEIAKKTEELKLGEAKTERKVFGIQQGVEMGRLSTIAVEVDVKTNAQGKKSIANVILSGRANLHLKGEILGF</sequence>
<dbReference type="GO" id="GO:0003677">
    <property type="term" value="F:DNA binding"/>
    <property type="evidence" value="ECO:0007669"/>
    <property type="project" value="UniProtKB-KW"/>
</dbReference>
<keyword evidence="4" id="KW-0238">DNA-binding</keyword>
<keyword evidence="3" id="KW-0805">Transcription regulation</keyword>
<dbReference type="RefSeq" id="XP_022511407.1">
    <property type="nucleotide sequence ID" value="XM_022656244.1"/>
</dbReference>
<feature type="region of interest" description="Disordered" evidence="7">
    <location>
        <begin position="639"/>
        <end position="662"/>
    </location>
</feature>
<organism evidence="8 9">
    <name type="scientific">Fonsecaea monophora</name>
    <dbReference type="NCBI Taxonomy" id="254056"/>
    <lineage>
        <taxon>Eukaryota</taxon>
        <taxon>Fungi</taxon>
        <taxon>Dikarya</taxon>
        <taxon>Ascomycota</taxon>
        <taxon>Pezizomycotina</taxon>
        <taxon>Eurotiomycetes</taxon>
        <taxon>Chaetothyriomycetidae</taxon>
        <taxon>Chaetothyriales</taxon>
        <taxon>Herpotrichiellaceae</taxon>
        <taxon>Fonsecaea</taxon>
    </lineage>
</organism>
<dbReference type="OrthoDB" id="75169at2759"/>
<reference evidence="8 9" key="1">
    <citation type="submission" date="2016-03" db="EMBL/GenBank/DDBJ databases">
        <title>Draft genome sequence of the Fonsecaea monophora CBS 269.37.</title>
        <authorList>
            <person name="Bombassaro A."/>
            <person name="Vinicius W.A."/>
            <person name="De Hoog S."/>
            <person name="Sun J."/>
            <person name="Souza E.M."/>
            <person name="Raittz R.T."/>
            <person name="Costa F."/>
            <person name="Leao A.C."/>
            <person name="Tadra-Sfeir M.Z."/>
            <person name="Baura V."/>
            <person name="Balsanelli E."/>
            <person name="Pedrosa F.O."/>
            <person name="Moreno L.F."/>
            <person name="Steffens M.B."/>
            <person name="Xi L."/>
            <person name="Bocca A.L."/>
            <person name="Felipe M.S."/>
            <person name="Teixeira M."/>
            <person name="Telles Filho F.Q."/>
            <person name="Azevedo C.M."/>
            <person name="Gomes R."/>
            <person name="Vicente V.A."/>
        </authorList>
    </citation>
    <scope>NUCLEOTIDE SEQUENCE [LARGE SCALE GENOMIC DNA]</scope>
    <source>
        <strain evidence="8 9">CBS 269.37</strain>
    </source>
</reference>
<dbReference type="Proteomes" id="UP000077002">
    <property type="component" value="Unassembled WGS sequence"/>
</dbReference>
<evidence type="ECO:0000256" key="3">
    <source>
        <dbReference type="ARBA" id="ARBA00023015"/>
    </source>
</evidence>
<dbReference type="GeneID" id="34601443"/>
<proteinExistence type="predicted"/>
<dbReference type="InterPro" id="IPR052360">
    <property type="entry name" value="Transcr_Regulatory_Proteins"/>
</dbReference>
<keyword evidence="9" id="KW-1185">Reference proteome</keyword>
<dbReference type="Gene3D" id="3.10.310.10">
    <property type="entry name" value="Diaminopimelate Epimerase, Chain A, domain 1"/>
    <property type="match status" value="2"/>
</dbReference>
<comment type="caution">
    <text evidence="8">The sequence shown here is derived from an EMBL/GenBank/DDBJ whole genome shotgun (WGS) entry which is preliminary data.</text>
</comment>
<dbReference type="GO" id="GO:0046872">
    <property type="term" value="F:metal ion binding"/>
    <property type="evidence" value="ECO:0007669"/>
    <property type="project" value="UniProtKB-KW"/>
</dbReference>
<evidence type="ECO:0000256" key="2">
    <source>
        <dbReference type="ARBA" id="ARBA00022833"/>
    </source>
</evidence>
<feature type="compositionally biased region" description="Basic and acidic residues" evidence="7">
    <location>
        <begin position="644"/>
        <end position="662"/>
    </location>
</feature>